<evidence type="ECO:0000259" key="5">
    <source>
        <dbReference type="Pfam" id="PF18962"/>
    </source>
</evidence>
<evidence type="ECO:0000256" key="3">
    <source>
        <dbReference type="SAM" id="SignalP"/>
    </source>
</evidence>
<protein>
    <submittedName>
        <fullName evidence="6">T9SS C-terminal target domain-containing protein</fullName>
    </submittedName>
</protein>
<dbReference type="KEGG" id="ccas:EIB73_05170"/>
<proteinExistence type="predicted"/>
<name>A0A3G8XLL4_9FLAO</name>
<evidence type="ECO:0000259" key="4">
    <source>
        <dbReference type="Pfam" id="PF02018"/>
    </source>
</evidence>
<evidence type="ECO:0000256" key="1">
    <source>
        <dbReference type="ARBA" id="ARBA00022729"/>
    </source>
</evidence>
<dbReference type="NCBIfam" id="TIGR04183">
    <property type="entry name" value="Por_Secre_tail"/>
    <property type="match status" value="1"/>
</dbReference>
<keyword evidence="1 3" id="KW-0732">Signal</keyword>
<dbReference type="Gene3D" id="2.60.120.260">
    <property type="entry name" value="Galactose-binding domain-like"/>
    <property type="match status" value="1"/>
</dbReference>
<evidence type="ECO:0000313" key="6">
    <source>
        <dbReference type="EMBL" id="AZI32617.1"/>
    </source>
</evidence>
<dbReference type="Pfam" id="PF02018">
    <property type="entry name" value="CBM_4_9"/>
    <property type="match status" value="1"/>
</dbReference>
<dbReference type="AlphaFoldDB" id="A0A3G8XLL4"/>
<dbReference type="Proteomes" id="UP000270185">
    <property type="component" value="Chromosome"/>
</dbReference>
<keyword evidence="2" id="KW-0378">Hydrolase</keyword>
<dbReference type="InterPro" id="IPR008979">
    <property type="entry name" value="Galactose-bd-like_sf"/>
</dbReference>
<feature type="chain" id="PRO_5018230200" evidence="3">
    <location>
        <begin position="20"/>
        <end position="259"/>
    </location>
</feature>
<dbReference type="InterPro" id="IPR003305">
    <property type="entry name" value="CenC_carb-bd"/>
</dbReference>
<feature type="domain" description="Secretion system C-terminal sorting" evidence="5">
    <location>
        <begin position="208"/>
        <end position="256"/>
    </location>
</feature>
<gene>
    <name evidence="6" type="ORF">EIB73_05170</name>
</gene>
<dbReference type="EMBL" id="CP034159">
    <property type="protein sequence ID" value="AZI32617.1"/>
    <property type="molecule type" value="Genomic_DNA"/>
</dbReference>
<dbReference type="OrthoDB" id="1465721at2"/>
<evidence type="ECO:0000313" key="7">
    <source>
        <dbReference type="Proteomes" id="UP000270185"/>
    </source>
</evidence>
<dbReference type="RefSeq" id="WP_125023291.1">
    <property type="nucleotide sequence ID" value="NZ_CP034159.1"/>
</dbReference>
<dbReference type="InterPro" id="IPR026444">
    <property type="entry name" value="Secre_tail"/>
</dbReference>
<feature type="signal peptide" evidence="3">
    <location>
        <begin position="1"/>
        <end position="19"/>
    </location>
</feature>
<feature type="domain" description="CBM-cenC" evidence="4">
    <location>
        <begin position="21"/>
        <end position="113"/>
    </location>
</feature>
<accession>A0A3G8XLL4</accession>
<sequence length="259" mass="27348">MKKIFTILGVVAITATAFSQELLVNPGFESGLTPWAGGPSGSYTAPVVSTTDVHTGAQSVGYPSVSATTGFFQNVPVVAGKTYVISFWYKSAGDETDTRLWSVYKNADGAPVYTTDDSSTDSFRTNNGYLPSVAAWTKHTAEMPAGAGVTNLDVAVRAYTGATVAQFDDFSLMDKATMAVSDVSNFDQQIKMNTNVGNALTVILPGRATVNIFNADGKLVSSNRINSGESINTSSLSKGMYIVTVDNGSAKVSRKVMKN</sequence>
<organism evidence="6 7">
    <name type="scientific">Kaistella carnis</name>
    <dbReference type="NCBI Taxonomy" id="1241979"/>
    <lineage>
        <taxon>Bacteria</taxon>
        <taxon>Pseudomonadati</taxon>
        <taxon>Bacteroidota</taxon>
        <taxon>Flavobacteriia</taxon>
        <taxon>Flavobacteriales</taxon>
        <taxon>Weeksellaceae</taxon>
        <taxon>Chryseobacterium group</taxon>
        <taxon>Kaistella</taxon>
    </lineage>
</organism>
<dbReference type="SUPFAM" id="SSF49785">
    <property type="entry name" value="Galactose-binding domain-like"/>
    <property type="match status" value="1"/>
</dbReference>
<dbReference type="GO" id="GO:0016798">
    <property type="term" value="F:hydrolase activity, acting on glycosyl bonds"/>
    <property type="evidence" value="ECO:0007669"/>
    <property type="project" value="InterPro"/>
</dbReference>
<reference evidence="7" key="1">
    <citation type="submission" date="2018-11" db="EMBL/GenBank/DDBJ databases">
        <title>Proposal to divide the Flavobacteriaceae and reorganize its genera based on Amino Acid Identity values calculated from whole genome sequences.</title>
        <authorList>
            <person name="Nicholson A.C."/>
            <person name="Gulvik C.A."/>
            <person name="Whitney A.M."/>
            <person name="Humrighouse B.W."/>
            <person name="Bell M."/>
            <person name="Holmes B."/>
            <person name="Steigerwalt A.G."/>
            <person name="Villarma A."/>
            <person name="Sheth M."/>
            <person name="Batra D."/>
            <person name="Pryor J."/>
            <person name="Bernardet J.-F."/>
            <person name="Hugo C."/>
            <person name="Kampfer P."/>
            <person name="Newman J.D."/>
            <person name="McQuiston J.R."/>
        </authorList>
    </citation>
    <scope>NUCLEOTIDE SEQUENCE [LARGE SCALE GENOMIC DNA]</scope>
    <source>
        <strain evidence="7">G0081</strain>
    </source>
</reference>
<keyword evidence="7" id="KW-1185">Reference proteome</keyword>
<dbReference type="Pfam" id="PF18962">
    <property type="entry name" value="Por_Secre_tail"/>
    <property type="match status" value="1"/>
</dbReference>
<evidence type="ECO:0000256" key="2">
    <source>
        <dbReference type="ARBA" id="ARBA00022801"/>
    </source>
</evidence>